<feature type="region of interest" description="Disordered" evidence="1">
    <location>
        <begin position="217"/>
        <end position="257"/>
    </location>
</feature>
<keyword evidence="5" id="KW-1185">Reference proteome</keyword>
<name>A0ABS1DGJ9_9PROT</name>
<dbReference type="InterPro" id="IPR052549">
    <property type="entry name" value="SpmB"/>
</dbReference>
<dbReference type="InterPro" id="IPR011642">
    <property type="entry name" value="Gate_dom"/>
</dbReference>
<evidence type="ECO:0000259" key="3">
    <source>
        <dbReference type="Pfam" id="PF07670"/>
    </source>
</evidence>
<dbReference type="Proteomes" id="UP001296873">
    <property type="component" value="Unassembled WGS sequence"/>
</dbReference>
<comment type="caution">
    <text evidence="4">The sequence shown here is derived from an EMBL/GenBank/DDBJ whole genome shotgun (WGS) entry which is preliminary data.</text>
</comment>
<proteinExistence type="predicted"/>
<feature type="transmembrane region" description="Helical" evidence="2">
    <location>
        <begin position="145"/>
        <end position="166"/>
    </location>
</feature>
<feature type="compositionally biased region" description="Acidic residues" evidence="1">
    <location>
        <begin position="245"/>
        <end position="257"/>
    </location>
</feature>
<gene>
    <name evidence="4" type="ORF">CKO28_15075</name>
</gene>
<protein>
    <submittedName>
        <fullName evidence="4">Spore maturation protein</fullName>
    </submittedName>
</protein>
<feature type="transmembrane region" description="Helical" evidence="2">
    <location>
        <begin position="329"/>
        <end position="347"/>
    </location>
</feature>
<dbReference type="RefSeq" id="WP_200341692.1">
    <property type="nucleotide sequence ID" value="NZ_NRRL01000046.1"/>
</dbReference>
<dbReference type="Pfam" id="PF07670">
    <property type="entry name" value="Gate"/>
    <property type="match status" value="2"/>
</dbReference>
<dbReference type="PANTHER" id="PTHR35793">
    <property type="entry name" value="INNER MEMBRANE PROTEIN YJIG"/>
    <property type="match status" value="1"/>
</dbReference>
<keyword evidence="2" id="KW-1133">Transmembrane helix</keyword>
<dbReference type="EMBL" id="NRRL01000046">
    <property type="protein sequence ID" value="MBK1669359.1"/>
    <property type="molecule type" value="Genomic_DNA"/>
</dbReference>
<evidence type="ECO:0000256" key="2">
    <source>
        <dbReference type="SAM" id="Phobius"/>
    </source>
</evidence>
<keyword evidence="2" id="KW-0812">Transmembrane</keyword>
<feature type="transmembrane region" description="Helical" evidence="2">
    <location>
        <begin position="439"/>
        <end position="462"/>
    </location>
</feature>
<evidence type="ECO:0000313" key="4">
    <source>
        <dbReference type="EMBL" id="MBK1669359.1"/>
    </source>
</evidence>
<dbReference type="PANTHER" id="PTHR35793:SF2">
    <property type="entry name" value="INNER MEMBRANE PROTEIN YJIG"/>
    <property type="match status" value="1"/>
</dbReference>
<evidence type="ECO:0000256" key="1">
    <source>
        <dbReference type="SAM" id="MobiDB-lite"/>
    </source>
</evidence>
<evidence type="ECO:0000313" key="5">
    <source>
        <dbReference type="Proteomes" id="UP001296873"/>
    </source>
</evidence>
<keyword evidence="2" id="KW-0472">Membrane</keyword>
<accession>A0ABS1DGJ9</accession>
<feature type="domain" description="Nucleoside transporter/FeoB GTPase Gate" evidence="3">
    <location>
        <begin position="55"/>
        <end position="165"/>
    </location>
</feature>
<feature type="transmembrane region" description="Helical" evidence="2">
    <location>
        <begin position="53"/>
        <end position="80"/>
    </location>
</feature>
<feature type="transmembrane region" description="Helical" evidence="2">
    <location>
        <begin position="292"/>
        <end position="309"/>
    </location>
</feature>
<reference evidence="4 5" key="1">
    <citation type="journal article" date="2020" name="Microorganisms">
        <title>Osmotic Adaptation and Compatible Solute Biosynthesis of Phototrophic Bacteria as Revealed from Genome Analyses.</title>
        <authorList>
            <person name="Imhoff J.F."/>
            <person name="Rahn T."/>
            <person name="Kunzel S."/>
            <person name="Keller A."/>
            <person name="Neulinger S.C."/>
        </authorList>
    </citation>
    <scope>NUCLEOTIDE SEQUENCE [LARGE SCALE GENOMIC DNA]</scope>
    <source>
        <strain evidence="4 5">DSM 9895</strain>
    </source>
</reference>
<feature type="transmembrane region" description="Helical" evidence="2">
    <location>
        <begin position="178"/>
        <end position="197"/>
    </location>
</feature>
<organism evidence="4 5">
    <name type="scientific">Rhodovibrio sodomensis</name>
    <dbReference type="NCBI Taxonomy" id="1088"/>
    <lineage>
        <taxon>Bacteria</taxon>
        <taxon>Pseudomonadati</taxon>
        <taxon>Pseudomonadota</taxon>
        <taxon>Alphaproteobacteria</taxon>
        <taxon>Rhodospirillales</taxon>
        <taxon>Rhodovibrionaceae</taxon>
        <taxon>Rhodovibrio</taxon>
    </lineage>
</organism>
<sequence length="463" mass="48350">MNVVFLALVLIAFAVAAVRQVQWNPPAGAEDPTSPMEQLGLGVVDAAESSVTLALGLVGVMALFLGLMKVAEAGGLLRVVAKALRPVMVRLFPEVPADHPAMGAMILNLSANVLGLGNAATPFGIRAMQQLDTINPHKGTASNAMVLFLAMNTSSVTLLPTGVIALRAAAGSENPAGIVPTTLFATICSTAVAITTAKLLQRFWSYPKAAADEPAATGWAEVADRPEEPSKQTPRQAGDPSQPAADDETSEEVWDTELPDSASEAYPGWVSALIFAGVAALIPLTIVYGKTIAPWIIPSLIVLLLGYGALNRVRVYEVFVEGARDGFQVALRIIPYLVAILVAVGMLRDSGALQLLIDPLSQVTRLVGLPGEALPMAILRPLSGSGAYGVLASIIQDPAIGPDSYTGYLVSTFQGSTETTFYVLAVYFGAVQIRRIRHALAAALTADVAGILAAVAIVAYLYG</sequence>
<feature type="domain" description="Nucleoside transporter/FeoB GTPase Gate" evidence="3">
    <location>
        <begin position="330"/>
        <end position="432"/>
    </location>
</feature>
<feature type="transmembrane region" description="Helical" evidence="2">
    <location>
        <begin position="266"/>
        <end position="285"/>
    </location>
</feature>